<keyword evidence="6" id="KW-0029">Amino-acid transport</keyword>
<dbReference type="GO" id="GO:0043190">
    <property type="term" value="C:ATP-binding cassette (ABC) transporter complex"/>
    <property type="evidence" value="ECO:0007669"/>
    <property type="project" value="InterPro"/>
</dbReference>
<dbReference type="RefSeq" id="WP_210118244.1">
    <property type="nucleotide sequence ID" value="NZ_CP054257.1"/>
</dbReference>
<dbReference type="InterPro" id="IPR043429">
    <property type="entry name" value="ArtM/GltK/GlnP/TcyL/YhdX-like"/>
</dbReference>
<evidence type="ECO:0000313" key="12">
    <source>
        <dbReference type="Proteomes" id="UP000671995"/>
    </source>
</evidence>
<sequence>MLQMLSAMLQGSVISLEVFFLTLLFSLPLGLPIAFARMSKNVVLSQAANVFMLIIRGTPLMLQLIFVYFAPYHLFRVSYDRFTAAIIALSINYAAYFAEIYRGGIQSVDAGQYEAAKVLGYTTSQTFFRIILPQVIKRIVPAMGNEVITLVKDTALVQIIGVAELLHVAQTTSSRLFSTMPIFVAGVFYFIMNWAVSIAFRQIENKLAYYR</sequence>
<evidence type="ECO:0000256" key="9">
    <source>
        <dbReference type="RuleBase" id="RU363032"/>
    </source>
</evidence>
<dbReference type="PANTHER" id="PTHR30614:SF0">
    <property type="entry name" value="L-CYSTINE TRANSPORT SYSTEM PERMEASE PROTEIN TCYL"/>
    <property type="match status" value="1"/>
</dbReference>
<name>A0A975EZ96_9SPIR</name>
<dbReference type="GO" id="GO:0022857">
    <property type="term" value="F:transmembrane transporter activity"/>
    <property type="evidence" value="ECO:0007669"/>
    <property type="project" value="InterPro"/>
</dbReference>
<comment type="similarity">
    <text evidence="2">Belongs to the binding-protein-dependent transport system permease family. HisMQ subfamily.</text>
</comment>
<feature type="transmembrane region" description="Helical" evidence="9">
    <location>
        <begin position="47"/>
        <end position="70"/>
    </location>
</feature>
<keyword evidence="7 9" id="KW-1133">Transmembrane helix</keyword>
<accession>A0A975EZ96</accession>
<dbReference type="AlphaFoldDB" id="A0A975EZ96"/>
<comment type="subcellular location">
    <subcellularLocation>
        <location evidence="1">Cell inner membrane</location>
        <topology evidence="1">Multi-pass membrane protein</topology>
    </subcellularLocation>
    <subcellularLocation>
        <location evidence="9">Cell membrane</location>
        <topology evidence="9">Multi-pass membrane protein</topology>
    </subcellularLocation>
</comment>
<evidence type="ECO:0000256" key="1">
    <source>
        <dbReference type="ARBA" id="ARBA00004429"/>
    </source>
</evidence>
<dbReference type="PANTHER" id="PTHR30614">
    <property type="entry name" value="MEMBRANE COMPONENT OF AMINO ACID ABC TRANSPORTER"/>
    <property type="match status" value="1"/>
</dbReference>
<reference evidence="11" key="2">
    <citation type="journal article" date="2021" name="Microbiol. Resour. Announc.">
        <title>Complete Genome Sequences of Three Human Oral Treponema parvum Isolates.</title>
        <authorList>
            <person name="Zeng H."/>
            <person name="Watt R.M."/>
        </authorList>
    </citation>
    <scope>NUCLEOTIDE SEQUENCE</scope>
    <source>
        <strain evidence="11">ATCC 700773</strain>
    </source>
</reference>
<evidence type="ECO:0000256" key="7">
    <source>
        <dbReference type="ARBA" id="ARBA00022989"/>
    </source>
</evidence>
<evidence type="ECO:0000256" key="5">
    <source>
        <dbReference type="ARBA" id="ARBA00022692"/>
    </source>
</evidence>
<dbReference type="Gene3D" id="1.10.3720.10">
    <property type="entry name" value="MetI-like"/>
    <property type="match status" value="1"/>
</dbReference>
<dbReference type="Proteomes" id="UP000671995">
    <property type="component" value="Chromosome"/>
</dbReference>
<dbReference type="SUPFAM" id="SSF161098">
    <property type="entry name" value="MetI-like"/>
    <property type="match status" value="1"/>
</dbReference>
<feature type="transmembrane region" description="Helical" evidence="9">
    <location>
        <begin position="12"/>
        <end position="35"/>
    </location>
</feature>
<reference evidence="11" key="1">
    <citation type="submission" date="2020-05" db="EMBL/GenBank/DDBJ databases">
        <authorList>
            <person name="Zeng H."/>
            <person name="Chan Y.K."/>
            <person name="Watt R.M."/>
        </authorList>
    </citation>
    <scope>NUCLEOTIDE SEQUENCE</scope>
    <source>
        <strain evidence="11">ATCC 700773</strain>
    </source>
</reference>
<dbReference type="PROSITE" id="PS50928">
    <property type="entry name" value="ABC_TM1"/>
    <property type="match status" value="1"/>
</dbReference>
<proteinExistence type="inferred from homology"/>
<evidence type="ECO:0000256" key="4">
    <source>
        <dbReference type="ARBA" id="ARBA00022475"/>
    </source>
</evidence>
<dbReference type="InterPro" id="IPR010065">
    <property type="entry name" value="AA_ABC_transptr_permease_3TM"/>
</dbReference>
<dbReference type="EMBL" id="CP054257">
    <property type="protein sequence ID" value="QTQ11448.1"/>
    <property type="molecule type" value="Genomic_DNA"/>
</dbReference>
<dbReference type="CDD" id="cd06261">
    <property type="entry name" value="TM_PBP2"/>
    <property type="match status" value="1"/>
</dbReference>
<dbReference type="InterPro" id="IPR035906">
    <property type="entry name" value="MetI-like_sf"/>
</dbReference>
<organism evidence="11 12">
    <name type="scientific">Treponema parvum</name>
    <dbReference type="NCBI Taxonomy" id="138851"/>
    <lineage>
        <taxon>Bacteria</taxon>
        <taxon>Pseudomonadati</taxon>
        <taxon>Spirochaetota</taxon>
        <taxon>Spirochaetia</taxon>
        <taxon>Spirochaetales</taxon>
        <taxon>Treponemataceae</taxon>
        <taxon>Treponema</taxon>
    </lineage>
</organism>
<evidence type="ECO:0000256" key="2">
    <source>
        <dbReference type="ARBA" id="ARBA00010072"/>
    </source>
</evidence>
<dbReference type="NCBIfam" id="TIGR01726">
    <property type="entry name" value="HEQRo_perm_3TM"/>
    <property type="match status" value="1"/>
</dbReference>
<evidence type="ECO:0000313" key="11">
    <source>
        <dbReference type="EMBL" id="QTQ11448.1"/>
    </source>
</evidence>
<evidence type="ECO:0000259" key="10">
    <source>
        <dbReference type="PROSITE" id="PS50928"/>
    </source>
</evidence>
<dbReference type="InterPro" id="IPR000515">
    <property type="entry name" value="MetI-like"/>
</dbReference>
<keyword evidence="8 9" id="KW-0472">Membrane</keyword>
<keyword evidence="5 9" id="KW-0812">Transmembrane</keyword>
<feature type="transmembrane region" description="Helical" evidence="9">
    <location>
        <begin position="82"/>
        <end position="98"/>
    </location>
</feature>
<gene>
    <name evidence="11" type="ORF">HRI96_04085</name>
</gene>
<keyword evidence="3 9" id="KW-0813">Transport</keyword>
<keyword evidence="4" id="KW-1003">Cell membrane</keyword>
<dbReference type="GO" id="GO:0006865">
    <property type="term" value="P:amino acid transport"/>
    <property type="evidence" value="ECO:0007669"/>
    <property type="project" value="UniProtKB-KW"/>
</dbReference>
<dbReference type="Pfam" id="PF00528">
    <property type="entry name" value="BPD_transp_1"/>
    <property type="match status" value="1"/>
</dbReference>
<feature type="transmembrane region" description="Helical" evidence="9">
    <location>
        <begin position="182"/>
        <end position="203"/>
    </location>
</feature>
<feature type="domain" description="ABC transmembrane type-1" evidence="10">
    <location>
        <begin position="12"/>
        <end position="200"/>
    </location>
</feature>
<evidence type="ECO:0000256" key="8">
    <source>
        <dbReference type="ARBA" id="ARBA00023136"/>
    </source>
</evidence>
<evidence type="ECO:0000256" key="6">
    <source>
        <dbReference type="ARBA" id="ARBA00022970"/>
    </source>
</evidence>
<evidence type="ECO:0000256" key="3">
    <source>
        <dbReference type="ARBA" id="ARBA00022448"/>
    </source>
</evidence>
<protein>
    <submittedName>
        <fullName evidence="11">Amino acid ABC transporter permease</fullName>
    </submittedName>
</protein>